<feature type="transmembrane region" description="Helical" evidence="1">
    <location>
        <begin position="120"/>
        <end position="146"/>
    </location>
</feature>
<evidence type="ECO:0000256" key="1">
    <source>
        <dbReference type="SAM" id="Phobius"/>
    </source>
</evidence>
<feature type="transmembrane region" description="Helical" evidence="1">
    <location>
        <begin position="76"/>
        <end position="99"/>
    </location>
</feature>
<feature type="transmembrane region" description="Helical" evidence="1">
    <location>
        <begin position="166"/>
        <end position="188"/>
    </location>
</feature>
<keyword evidence="1" id="KW-1133">Transmembrane helix</keyword>
<protein>
    <submittedName>
        <fullName evidence="2">ABC transporter</fullName>
    </submittedName>
</protein>
<dbReference type="RefSeq" id="WP_271222861.1">
    <property type="nucleotide sequence ID" value="NZ_BAAAVD010000019.1"/>
</dbReference>
<reference evidence="2" key="1">
    <citation type="journal article" date="2014" name="Int. J. Syst. Evol. Microbiol.">
        <title>Complete genome sequence of Corynebacterium casei LMG S-19264T (=DSM 44701T), isolated from a smear-ripened cheese.</title>
        <authorList>
            <consortium name="US DOE Joint Genome Institute (JGI-PGF)"/>
            <person name="Walter F."/>
            <person name="Albersmeier A."/>
            <person name="Kalinowski J."/>
            <person name="Ruckert C."/>
        </authorList>
    </citation>
    <scope>NUCLEOTIDE SEQUENCE</scope>
    <source>
        <strain evidence="2">VKM Ac-2007</strain>
    </source>
</reference>
<keyword evidence="1" id="KW-0472">Membrane</keyword>
<dbReference type="AlphaFoldDB" id="A0A9W6IBV4"/>
<accession>A0A9W6IBV4</accession>
<feature type="transmembrane region" description="Helical" evidence="1">
    <location>
        <begin position="238"/>
        <end position="262"/>
    </location>
</feature>
<sequence length="267" mass="27590">MTVAMPGRLPAAKRSDGGLKGAVASEWTKFWSVRGTMWTLLAGTALLLGGVALAAISTRSQHEDGTTDAFTSSAPFVGATAVAFLAQWAVAVLGVMVITSEYSTGTIRATTQWVPNRGRVLLAKVLLLVPVLFVLGLVFGGAALILSDIGLGEYGEPYTDAAAYDTVIGIALYMPMLGVFALGLGTLLRNVAGAISVLFVILLIVPILLPGLNLGAIADYLPGDAGANLMRASTGEPYGQAVGGLIMLGWTLASIYAGYVTLRSKDA</sequence>
<keyword evidence="1" id="KW-0812">Transmembrane</keyword>
<evidence type="ECO:0000313" key="2">
    <source>
        <dbReference type="EMBL" id="GLK14630.1"/>
    </source>
</evidence>
<organism evidence="2 3">
    <name type="scientific">Streptosporangium carneum</name>
    <dbReference type="NCBI Taxonomy" id="47481"/>
    <lineage>
        <taxon>Bacteria</taxon>
        <taxon>Bacillati</taxon>
        <taxon>Actinomycetota</taxon>
        <taxon>Actinomycetes</taxon>
        <taxon>Streptosporangiales</taxon>
        <taxon>Streptosporangiaceae</taxon>
        <taxon>Streptosporangium</taxon>
    </lineage>
</organism>
<reference evidence="2" key="2">
    <citation type="submission" date="2023-01" db="EMBL/GenBank/DDBJ databases">
        <authorList>
            <person name="Sun Q."/>
            <person name="Evtushenko L."/>
        </authorList>
    </citation>
    <scope>NUCLEOTIDE SEQUENCE</scope>
    <source>
        <strain evidence="2">VKM Ac-2007</strain>
    </source>
</reference>
<dbReference type="Proteomes" id="UP001143474">
    <property type="component" value="Unassembled WGS sequence"/>
</dbReference>
<name>A0A9W6IBV4_9ACTN</name>
<comment type="caution">
    <text evidence="2">The sequence shown here is derived from an EMBL/GenBank/DDBJ whole genome shotgun (WGS) entry which is preliminary data.</text>
</comment>
<feature type="transmembrane region" description="Helical" evidence="1">
    <location>
        <begin position="37"/>
        <end position="56"/>
    </location>
</feature>
<keyword evidence="3" id="KW-1185">Reference proteome</keyword>
<feature type="transmembrane region" description="Helical" evidence="1">
    <location>
        <begin position="195"/>
        <end position="218"/>
    </location>
</feature>
<gene>
    <name evidence="2" type="ORF">GCM10017600_80420</name>
</gene>
<evidence type="ECO:0000313" key="3">
    <source>
        <dbReference type="Proteomes" id="UP001143474"/>
    </source>
</evidence>
<proteinExistence type="predicted"/>
<dbReference type="EMBL" id="BSEV01000034">
    <property type="protein sequence ID" value="GLK14630.1"/>
    <property type="molecule type" value="Genomic_DNA"/>
</dbReference>